<accession>A8N028</accession>
<dbReference type="EMBL" id="AACS02000001">
    <property type="protein sequence ID" value="EAU93568.2"/>
    <property type="molecule type" value="Genomic_DNA"/>
</dbReference>
<dbReference type="AlphaFoldDB" id="A8N028"/>
<evidence type="ECO:0000313" key="2">
    <source>
        <dbReference type="EMBL" id="EAU93568.2"/>
    </source>
</evidence>
<reference evidence="2 3" key="1">
    <citation type="journal article" date="2010" name="Proc. Natl. Acad. Sci. U.S.A.">
        <title>Insights into evolution of multicellular fungi from the assembled chromosomes of the mushroom Coprinopsis cinerea (Coprinus cinereus).</title>
        <authorList>
            <person name="Stajich J.E."/>
            <person name="Wilke S.K."/>
            <person name="Ahren D."/>
            <person name="Au C.H."/>
            <person name="Birren B.W."/>
            <person name="Borodovsky M."/>
            <person name="Burns C."/>
            <person name="Canback B."/>
            <person name="Casselton L.A."/>
            <person name="Cheng C.K."/>
            <person name="Deng J."/>
            <person name="Dietrich F.S."/>
            <person name="Fargo D.C."/>
            <person name="Farman M.L."/>
            <person name="Gathman A.C."/>
            <person name="Goldberg J."/>
            <person name="Guigo R."/>
            <person name="Hoegger P.J."/>
            <person name="Hooker J.B."/>
            <person name="Huggins A."/>
            <person name="James T.Y."/>
            <person name="Kamada T."/>
            <person name="Kilaru S."/>
            <person name="Kodira C."/>
            <person name="Kues U."/>
            <person name="Kupfer D."/>
            <person name="Kwan H.S."/>
            <person name="Lomsadze A."/>
            <person name="Li W."/>
            <person name="Lilly W.W."/>
            <person name="Ma L.J."/>
            <person name="Mackey A.J."/>
            <person name="Manning G."/>
            <person name="Martin F."/>
            <person name="Muraguchi H."/>
            <person name="Natvig D.O."/>
            <person name="Palmerini H."/>
            <person name="Ramesh M.A."/>
            <person name="Rehmeyer C.J."/>
            <person name="Roe B.A."/>
            <person name="Shenoy N."/>
            <person name="Stanke M."/>
            <person name="Ter-Hovhannisyan V."/>
            <person name="Tunlid A."/>
            <person name="Velagapudi R."/>
            <person name="Vision T.J."/>
            <person name="Zeng Q."/>
            <person name="Zolan M.E."/>
            <person name="Pukkila P.J."/>
        </authorList>
    </citation>
    <scope>NUCLEOTIDE SEQUENCE [LARGE SCALE GENOMIC DNA]</scope>
    <source>
        <strain evidence="3">Okayama-7 / 130 / ATCC MYA-4618 / FGSC 9003</strain>
    </source>
</reference>
<feature type="compositionally biased region" description="Low complexity" evidence="1">
    <location>
        <begin position="48"/>
        <end position="59"/>
    </location>
</feature>
<dbReference type="GeneID" id="6004596"/>
<dbReference type="HOGENOM" id="CLU_2687738_0_0_1"/>
<keyword evidence="3" id="KW-1185">Reference proteome</keyword>
<dbReference type="RefSeq" id="XP_001828217.2">
    <property type="nucleotide sequence ID" value="XM_001828165.2"/>
</dbReference>
<sequence length="74" mass="8376">MSTSRPFPPELVSETNAIVAISRRFGTRLDLTIRMQRYYEPNSGRPMSTSRGSSRCSTKCSRKSRRAMVNGSFL</sequence>
<feature type="region of interest" description="Disordered" evidence="1">
    <location>
        <begin position="40"/>
        <end position="74"/>
    </location>
</feature>
<dbReference type="KEGG" id="cci:CC1G_02798"/>
<evidence type="ECO:0000256" key="1">
    <source>
        <dbReference type="SAM" id="MobiDB-lite"/>
    </source>
</evidence>
<name>A8N028_COPC7</name>
<dbReference type="Proteomes" id="UP000001861">
    <property type="component" value="Unassembled WGS sequence"/>
</dbReference>
<evidence type="ECO:0000313" key="3">
    <source>
        <dbReference type="Proteomes" id="UP000001861"/>
    </source>
</evidence>
<dbReference type="InParanoid" id="A8N028"/>
<gene>
    <name evidence="2" type="ORF">CC1G_02798</name>
</gene>
<comment type="caution">
    <text evidence="2">The sequence shown here is derived from an EMBL/GenBank/DDBJ whole genome shotgun (WGS) entry which is preliminary data.</text>
</comment>
<proteinExistence type="predicted"/>
<dbReference type="VEuPathDB" id="FungiDB:CC1G_02798"/>
<organism evidence="2 3">
    <name type="scientific">Coprinopsis cinerea (strain Okayama-7 / 130 / ATCC MYA-4618 / FGSC 9003)</name>
    <name type="common">Inky cap fungus</name>
    <name type="synonym">Hormographiella aspergillata</name>
    <dbReference type="NCBI Taxonomy" id="240176"/>
    <lineage>
        <taxon>Eukaryota</taxon>
        <taxon>Fungi</taxon>
        <taxon>Dikarya</taxon>
        <taxon>Basidiomycota</taxon>
        <taxon>Agaricomycotina</taxon>
        <taxon>Agaricomycetes</taxon>
        <taxon>Agaricomycetidae</taxon>
        <taxon>Agaricales</taxon>
        <taxon>Agaricineae</taxon>
        <taxon>Psathyrellaceae</taxon>
        <taxon>Coprinopsis</taxon>
    </lineage>
</organism>
<protein>
    <submittedName>
        <fullName evidence="2">Uncharacterized protein</fullName>
    </submittedName>
</protein>